<proteinExistence type="predicted"/>
<keyword evidence="2" id="KW-1185">Reference proteome</keyword>
<dbReference type="PATRIC" id="fig|1379910.4.peg.1181"/>
<dbReference type="RefSeq" id="WP_048920050.1">
    <property type="nucleotide sequence ID" value="NZ_CP010777.1"/>
</dbReference>
<protein>
    <submittedName>
        <fullName evidence="1">Uncharacterized protein</fullName>
    </submittedName>
</protein>
<sequence length="271" mass="30587">MIDFLRSLFGGKDEAGERMVVGAPVDFGLRDVAYIKDSNLRLTQLQDLTARYHGTPHEAKLKAVYEKTRQIHAYLVSRKRVHDLEIFHLQNTDHFVSAYTAIIDVHHRPADTEKEMAELALKGKPDRPIRLKRSEKLAALPDLVKPIQTSVQKYDSGEARAVVPRLYVPDISINTFEKITYYTEDKAGNLVPNQVGFTSSKAEKEAFQQYMAATLGLEDASYVGNTLVTIPNSNGITPTGLVPVLHWESFLYAVNLNDMRLFPVRIYRKGV</sequence>
<name>A0A0H4VHM0_9BACT</name>
<evidence type="ECO:0000313" key="2">
    <source>
        <dbReference type="Proteomes" id="UP000036458"/>
    </source>
</evidence>
<dbReference type="Proteomes" id="UP000036458">
    <property type="component" value="Chromosome"/>
</dbReference>
<evidence type="ECO:0000313" key="1">
    <source>
        <dbReference type="EMBL" id="AKQ45195.1"/>
    </source>
</evidence>
<dbReference type="OrthoDB" id="848076at2"/>
<accession>A0A0H4VHM0</accession>
<dbReference type="EMBL" id="CP010777">
    <property type="protein sequence ID" value="AKQ45195.1"/>
    <property type="molecule type" value="Genomic_DNA"/>
</dbReference>
<organism evidence="1 2">
    <name type="scientific">Rufibacter radiotolerans</name>
    <dbReference type="NCBI Taxonomy" id="1379910"/>
    <lineage>
        <taxon>Bacteria</taxon>
        <taxon>Pseudomonadati</taxon>
        <taxon>Bacteroidota</taxon>
        <taxon>Cytophagia</taxon>
        <taxon>Cytophagales</taxon>
        <taxon>Hymenobacteraceae</taxon>
        <taxon>Rufibacter</taxon>
    </lineage>
</organism>
<dbReference type="AlphaFoldDB" id="A0A0H4VHM0"/>
<dbReference type="KEGG" id="ruf:TH63_05410"/>
<gene>
    <name evidence="1" type="ORF">TH63_05410</name>
</gene>
<reference evidence="1 2" key="1">
    <citation type="submission" date="2015-01" db="EMBL/GenBank/DDBJ databases">
        <title>Rufibacter sp./DG31D/ whole genome sequencing.</title>
        <authorList>
            <person name="Kim M.K."/>
            <person name="Srinivasan S."/>
            <person name="Lee J.-J."/>
        </authorList>
    </citation>
    <scope>NUCLEOTIDE SEQUENCE [LARGE SCALE GENOMIC DNA]</scope>
    <source>
        <strain evidence="1 2">DG31D</strain>
    </source>
</reference>